<dbReference type="PANTHER" id="PTHR37984">
    <property type="entry name" value="PROTEIN CBG26694"/>
    <property type="match status" value="1"/>
</dbReference>
<dbReference type="EMBL" id="JACGWN010000007">
    <property type="protein sequence ID" value="KAL0444102.1"/>
    <property type="molecule type" value="Genomic_DNA"/>
</dbReference>
<dbReference type="Pfam" id="PF17917">
    <property type="entry name" value="RT_RNaseH"/>
    <property type="match status" value="1"/>
</dbReference>
<evidence type="ECO:0000259" key="8">
    <source>
        <dbReference type="PROSITE" id="PS50994"/>
    </source>
</evidence>
<dbReference type="Gene3D" id="2.40.70.10">
    <property type="entry name" value="Acid Proteases"/>
    <property type="match status" value="1"/>
</dbReference>
<accession>A0AAW2WQK5</accession>
<keyword evidence="5" id="KW-0378">Hydrolase</keyword>
<dbReference type="GO" id="GO:0003964">
    <property type="term" value="F:RNA-directed DNA polymerase activity"/>
    <property type="evidence" value="ECO:0007669"/>
    <property type="project" value="UniProtKB-KW"/>
</dbReference>
<feature type="region of interest" description="Disordered" evidence="7">
    <location>
        <begin position="427"/>
        <end position="447"/>
    </location>
</feature>
<dbReference type="PANTHER" id="PTHR37984:SF5">
    <property type="entry name" value="PROTEIN NYNRIN-LIKE"/>
    <property type="match status" value="1"/>
</dbReference>
<feature type="domain" description="Integrase catalytic" evidence="8">
    <location>
        <begin position="316"/>
        <end position="447"/>
    </location>
</feature>
<dbReference type="InterPro" id="IPR012337">
    <property type="entry name" value="RNaseH-like_sf"/>
</dbReference>
<keyword evidence="4" id="KW-0255">Endonuclease</keyword>
<evidence type="ECO:0000256" key="2">
    <source>
        <dbReference type="ARBA" id="ARBA00022695"/>
    </source>
</evidence>
<comment type="caution">
    <text evidence="9">The sequence shown here is derived from an EMBL/GenBank/DDBJ whole genome shotgun (WGS) entry which is preliminary data.</text>
</comment>
<reference evidence="9" key="1">
    <citation type="submission" date="2020-06" db="EMBL/GenBank/DDBJ databases">
        <authorList>
            <person name="Li T."/>
            <person name="Hu X."/>
            <person name="Zhang T."/>
            <person name="Song X."/>
            <person name="Zhang H."/>
            <person name="Dai N."/>
            <person name="Sheng W."/>
            <person name="Hou X."/>
            <person name="Wei L."/>
        </authorList>
    </citation>
    <scope>NUCLEOTIDE SEQUENCE</scope>
    <source>
        <strain evidence="9">KEN1</strain>
        <tissue evidence="9">Leaf</tissue>
    </source>
</reference>
<protein>
    <recommendedName>
        <fullName evidence="8">Integrase catalytic domain-containing protein</fullName>
    </recommendedName>
</protein>
<evidence type="ECO:0000256" key="6">
    <source>
        <dbReference type="ARBA" id="ARBA00022918"/>
    </source>
</evidence>
<proteinExistence type="predicted"/>
<feature type="compositionally biased region" description="Basic and acidic residues" evidence="7">
    <location>
        <begin position="40"/>
        <end position="49"/>
    </location>
</feature>
<dbReference type="InterPro" id="IPR050951">
    <property type="entry name" value="Retrovirus_Pol_polyprotein"/>
</dbReference>
<keyword evidence="3" id="KW-0540">Nuclease</keyword>
<dbReference type="GO" id="GO:0004519">
    <property type="term" value="F:endonuclease activity"/>
    <property type="evidence" value="ECO:0007669"/>
    <property type="project" value="UniProtKB-KW"/>
</dbReference>
<dbReference type="AlphaFoldDB" id="A0AAW2WQK5"/>
<dbReference type="InterPro" id="IPR021109">
    <property type="entry name" value="Peptidase_aspartic_dom_sf"/>
</dbReference>
<evidence type="ECO:0000256" key="4">
    <source>
        <dbReference type="ARBA" id="ARBA00022759"/>
    </source>
</evidence>
<evidence type="ECO:0000256" key="1">
    <source>
        <dbReference type="ARBA" id="ARBA00022679"/>
    </source>
</evidence>
<dbReference type="GO" id="GO:0016787">
    <property type="term" value="F:hydrolase activity"/>
    <property type="evidence" value="ECO:0007669"/>
    <property type="project" value="UniProtKB-KW"/>
</dbReference>
<dbReference type="InterPro" id="IPR041373">
    <property type="entry name" value="RT_RNaseH"/>
</dbReference>
<organism evidence="9">
    <name type="scientific">Sesamum latifolium</name>
    <dbReference type="NCBI Taxonomy" id="2727402"/>
    <lineage>
        <taxon>Eukaryota</taxon>
        <taxon>Viridiplantae</taxon>
        <taxon>Streptophyta</taxon>
        <taxon>Embryophyta</taxon>
        <taxon>Tracheophyta</taxon>
        <taxon>Spermatophyta</taxon>
        <taxon>Magnoliopsida</taxon>
        <taxon>eudicotyledons</taxon>
        <taxon>Gunneridae</taxon>
        <taxon>Pentapetalae</taxon>
        <taxon>asterids</taxon>
        <taxon>lamiids</taxon>
        <taxon>Lamiales</taxon>
        <taxon>Pedaliaceae</taxon>
        <taxon>Sesamum</taxon>
    </lineage>
</organism>
<keyword evidence="2" id="KW-0548">Nucleotidyltransferase</keyword>
<reference evidence="9" key="2">
    <citation type="journal article" date="2024" name="Plant">
        <title>Genomic evolution and insights into agronomic trait innovations of Sesamum species.</title>
        <authorList>
            <person name="Miao H."/>
            <person name="Wang L."/>
            <person name="Qu L."/>
            <person name="Liu H."/>
            <person name="Sun Y."/>
            <person name="Le M."/>
            <person name="Wang Q."/>
            <person name="Wei S."/>
            <person name="Zheng Y."/>
            <person name="Lin W."/>
            <person name="Duan Y."/>
            <person name="Cao H."/>
            <person name="Xiong S."/>
            <person name="Wang X."/>
            <person name="Wei L."/>
            <person name="Li C."/>
            <person name="Ma Q."/>
            <person name="Ju M."/>
            <person name="Zhao R."/>
            <person name="Li G."/>
            <person name="Mu C."/>
            <person name="Tian Q."/>
            <person name="Mei H."/>
            <person name="Zhang T."/>
            <person name="Gao T."/>
            <person name="Zhang H."/>
        </authorList>
    </citation>
    <scope>NUCLEOTIDE SEQUENCE</scope>
    <source>
        <strain evidence="9">KEN1</strain>
    </source>
</reference>
<keyword evidence="1" id="KW-0808">Transferase</keyword>
<evidence type="ECO:0000256" key="7">
    <source>
        <dbReference type="SAM" id="MobiDB-lite"/>
    </source>
</evidence>
<feature type="compositionally biased region" description="Basic and acidic residues" evidence="7">
    <location>
        <begin position="436"/>
        <end position="447"/>
    </location>
</feature>
<dbReference type="PROSITE" id="PS50994">
    <property type="entry name" value="INTEGRASE"/>
    <property type="match status" value="1"/>
</dbReference>
<evidence type="ECO:0000256" key="5">
    <source>
        <dbReference type="ARBA" id="ARBA00022801"/>
    </source>
</evidence>
<evidence type="ECO:0000313" key="9">
    <source>
        <dbReference type="EMBL" id="KAL0444102.1"/>
    </source>
</evidence>
<dbReference type="InterPro" id="IPR036397">
    <property type="entry name" value="RNaseH_sf"/>
</dbReference>
<dbReference type="Gene3D" id="3.30.420.10">
    <property type="entry name" value="Ribonuclease H-like superfamily/Ribonuclease H"/>
    <property type="match status" value="1"/>
</dbReference>
<dbReference type="SUPFAM" id="SSF53098">
    <property type="entry name" value="Ribonuclease H-like"/>
    <property type="match status" value="1"/>
</dbReference>
<gene>
    <name evidence="9" type="ORF">Slati_2132900</name>
</gene>
<sequence length="447" mass="50969">METNPRENVSAMILQSGKELQLVEPTPTRAKGGEETLDDTSSHTDKADSDLVPPLLSNSYALLFSYRMSKSKEDEHEREILDTFKKLADHSYVCPTGLVEDVLVKVNNLLFPVDFYILKMRIDDLNNSASILLGMPFMKTAKTKIDVDEDTLSVEFGGKIMKFYIFEAMKYPNELQALYQIDVIDLEEELVGTKLDLITKMDESDVEDDFVESLSEAPKLEVKPLLEHLEYIYLGSEETLSAIISSYYQIAIAQEDQEKTIFTCPFNTFTFRSYLLGSKIVVFSDHAALKHLLSKKESKPRLMQWILLLQEFNLTIKDRKRSENLVADHLSRLVRGEDDTPICDSFPGEHLFKRQVVDYVSKWVEAKATQTDDFTAIIGFVKSHNFNRFGVPRAIFSDQGSYLCNRAVITLFKKYGVHHCVATAPQTNGQAEENDESRKKGLESMFR</sequence>
<dbReference type="InterPro" id="IPR043502">
    <property type="entry name" value="DNA/RNA_pol_sf"/>
</dbReference>
<feature type="region of interest" description="Disordered" evidence="7">
    <location>
        <begin position="1"/>
        <end position="49"/>
    </location>
</feature>
<name>A0AAW2WQK5_9LAMI</name>
<evidence type="ECO:0000256" key="3">
    <source>
        <dbReference type="ARBA" id="ARBA00022722"/>
    </source>
</evidence>
<dbReference type="InterPro" id="IPR001584">
    <property type="entry name" value="Integrase_cat-core"/>
</dbReference>
<keyword evidence="6" id="KW-0695">RNA-directed DNA polymerase</keyword>
<dbReference type="GO" id="GO:0003676">
    <property type="term" value="F:nucleic acid binding"/>
    <property type="evidence" value="ECO:0007669"/>
    <property type="project" value="InterPro"/>
</dbReference>
<dbReference type="GO" id="GO:0015074">
    <property type="term" value="P:DNA integration"/>
    <property type="evidence" value="ECO:0007669"/>
    <property type="project" value="InterPro"/>
</dbReference>
<dbReference type="SUPFAM" id="SSF56672">
    <property type="entry name" value="DNA/RNA polymerases"/>
    <property type="match status" value="1"/>
</dbReference>